<gene>
    <name evidence="1" type="ORF">NCTC12195_01058</name>
</gene>
<accession>A0A380FDS4</accession>
<dbReference type="AlphaFoldDB" id="A0A380FDS4"/>
<evidence type="ECO:0000313" key="2">
    <source>
        <dbReference type="Proteomes" id="UP000255277"/>
    </source>
</evidence>
<name>A0A380FDS4_STAGA</name>
<reference evidence="1 2" key="1">
    <citation type="submission" date="2018-06" db="EMBL/GenBank/DDBJ databases">
        <authorList>
            <consortium name="Pathogen Informatics"/>
            <person name="Doyle S."/>
        </authorList>
    </citation>
    <scope>NUCLEOTIDE SEQUENCE [LARGE SCALE GENOMIC DNA]</scope>
    <source>
        <strain evidence="1 2">NCTC12195</strain>
    </source>
</reference>
<sequence length="140" mass="16243">MKNLLKQKNSKNFKFVFAAVALNHDHIYGMCEGLIEAGATLKWVFDSNPKRIKEFTYKFPEVKIANSLHEILNDKEVQLVAAADIPAKRSDLGNKVMKAGKDYFYRQNTIYFSTTVRRNKKNCSRNKTKNIWFILVNGYM</sequence>
<protein>
    <submittedName>
        <fullName evidence="1">Uncharacterized protein</fullName>
    </submittedName>
</protein>
<dbReference type="SUPFAM" id="SSF51735">
    <property type="entry name" value="NAD(P)-binding Rossmann-fold domains"/>
    <property type="match status" value="1"/>
</dbReference>
<evidence type="ECO:0000313" key="1">
    <source>
        <dbReference type="EMBL" id="SUM31623.1"/>
    </source>
</evidence>
<dbReference type="InterPro" id="IPR036291">
    <property type="entry name" value="NAD(P)-bd_dom_sf"/>
</dbReference>
<dbReference type="EMBL" id="UHDK01000001">
    <property type="protein sequence ID" value="SUM31623.1"/>
    <property type="molecule type" value="Genomic_DNA"/>
</dbReference>
<dbReference type="Proteomes" id="UP000255277">
    <property type="component" value="Unassembled WGS sequence"/>
</dbReference>
<dbReference type="Gene3D" id="3.40.50.720">
    <property type="entry name" value="NAD(P)-binding Rossmann-like Domain"/>
    <property type="match status" value="1"/>
</dbReference>
<organism evidence="1 2">
    <name type="scientific">Staphylococcus gallinarum</name>
    <dbReference type="NCBI Taxonomy" id="1293"/>
    <lineage>
        <taxon>Bacteria</taxon>
        <taxon>Bacillati</taxon>
        <taxon>Bacillota</taxon>
        <taxon>Bacilli</taxon>
        <taxon>Bacillales</taxon>
        <taxon>Staphylococcaceae</taxon>
        <taxon>Staphylococcus</taxon>
    </lineage>
</organism>
<proteinExistence type="predicted"/>